<evidence type="ECO:0000313" key="2">
    <source>
        <dbReference type="Proteomes" id="UP000218702"/>
    </source>
</evidence>
<name>A0A1Z4V403_9CYAN</name>
<accession>A0A1Z4V403</accession>
<proteinExistence type="predicted"/>
<dbReference type="KEGG" id="dcm:NIES806_24180"/>
<dbReference type="OrthoDB" id="460820at2"/>
<evidence type="ECO:0000313" key="1">
    <source>
        <dbReference type="EMBL" id="BAZ86207.1"/>
    </source>
</evidence>
<keyword evidence="2" id="KW-1185">Reference proteome</keyword>
<protein>
    <submittedName>
        <fullName evidence="1">Uncharacterized protein</fullName>
    </submittedName>
</protein>
<dbReference type="RefSeq" id="WP_096667539.1">
    <property type="nucleotide sequence ID" value="NZ_AP018316.1"/>
</dbReference>
<sequence>MNYILTENEIISLGASLRAIEPKILKQNPQKGTIRIWFQGGEPYFDIFFELNNHEITWFQFTLRGKSLSWSSNKPLFKTGITNELSIDDVSFYAASKTLKNDHDSDEEFINLVKSILQTRPEEEIFVKALTLF</sequence>
<dbReference type="Proteomes" id="UP000218702">
    <property type="component" value="Chromosome"/>
</dbReference>
<dbReference type="AlphaFoldDB" id="A0A1Z4V403"/>
<gene>
    <name evidence="1" type="ORF">NIES806_24180</name>
</gene>
<reference evidence="1 2" key="1">
    <citation type="submission" date="2017-06" db="EMBL/GenBank/DDBJ databases">
        <title>Genome sequencing of cyanobaciteial culture collection at National Institute for Environmental Studies (NIES).</title>
        <authorList>
            <person name="Hirose Y."/>
            <person name="Shimura Y."/>
            <person name="Fujisawa T."/>
            <person name="Nakamura Y."/>
            <person name="Kawachi M."/>
        </authorList>
    </citation>
    <scope>NUCLEOTIDE SEQUENCE [LARGE SCALE GENOMIC DNA]</scope>
    <source>
        <strain evidence="1 2">NIES-806</strain>
    </source>
</reference>
<dbReference type="EMBL" id="AP018316">
    <property type="protein sequence ID" value="BAZ86207.1"/>
    <property type="molecule type" value="Genomic_DNA"/>
</dbReference>
<organism evidence="1 2">
    <name type="scientific">Dolichospermum compactum NIES-806</name>
    <dbReference type="NCBI Taxonomy" id="1973481"/>
    <lineage>
        <taxon>Bacteria</taxon>
        <taxon>Bacillati</taxon>
        <taxon>Cyanobacteriota</taxon>
        <taxon>Cyanophyceae</taxon>
        <taxon>Nostocales</taxon>
        <taxon>Aphanizomenonaceae</taxon>
        <taxon>Dolichospermum</taxon>
        <taxon>Dolichospermum compactum</taxon>
    </lineage>
</organism>